<feature type="binding site" evidence="10">
    <location>
        <position position="194"/>
    </location>
    <ligand>
        <name>substrate</name>
    </ligand>
</feature>
<dbReference type="PANTHER" id="PTHR34990">
    <property type="entry name" value="UDP-2,3-DIACYLGLUCOSAMINE HYDROLASE-RELATED"/>
    <property type="match status" value="1"/>
</dbReference>
<evidence type="ECO:0000313" key="13">
    <source>
        <dbReference type="Proteomes" id="UP000186878"/>
    </source>
</evidence>
<feature type="binding site" evidence="10">
    <location>
        <position position="196"/>
    </location>
    <ligand>
        <name>Mn(2+)</name>
        <dbReference type="ChEBI" id="CHEBI:29035"/>
        <label>1</label>
    </ligand>
</feature>
<dbReference type="UniPathway" id="UPA00359">
    <property type="reaction ID" value="UER00480"/>
</dbReference>
<dbReference type="GO" id="GO:0005737">
    <property type="term" value="C:cytoplasm"/>
    <property type="evidence" value="ECO:0007669"/>
    <property type="project" value="InterPro"/>
</dbReference>
<dbReference type="CDD" id="cd07398">
    <property type="entry name" value="MPP_YbbF-LpxH"/>
    <property type="match status" value="1"/>
</dbReference>
<dbReference type="GO" id="GO:0008758">
    <property type="term" value="F:UDP-2,3-diacylglucosamine hydrolase activity"/>
    <property type="evidence" value="ECO:0007669"/>
    <property type="project" value="UniProtKB-UniRule"/>
</dbReference>
<comment type="similarity">
    <text evidence="10">Belongs to the LpxH family.</text>
</comment>
<feature type="binding site" evidence="10">
    <location>
        <position position="7"/>
    </location>
    <ligand>
        <name>Mn(2+)</name>
        <dbReference type="ChEBI" id="CHEBI:29035"/>
        <label>1</label>
    </ligand>
</feature>
<feature type="binding site" evidence="10">
    <location>
        <begin position="78"/>
        <end position="79"/>
    </location>
    <ligand>
        <name>substrate</name>
    </ligand>
</feature>
<feature type="binding site" evidence="10">
    <location>
        <position position="121"/>
    </location>
    <ligand>
        <name>substrate</name>
    </ligand>
</feature>
<dbReference type="GO" id="GO:0030145">
    <property type="term" value="F:manganese ion binding"/>
    <property type="evidence" value="ECO:0007669"/>
    <property type="project" value="UniProtKB-UniRule"/>
</dbReference>
<feature type="binding site" evidence="10">
    <location>
        <position position="194"/>
    </location>
    <ligand>
        <name>Mn(2+)</name>
        <dbReference type="ChEBI" id="CHEBI:29035"/>
        <label>2</label>
    </ligand>
</feature>
<feature type="binding site" evidence="10">
    <location>
        <position position="163"/>
    </location>
    <ligand>
        <name>substrate</name>
    </ligand>
</feature>
<dbReference type="InterPro" id="IPR029052">
    <property type="entry name" value="Metallo-depent_PP-like"/>
</dbReference>
<dbReference type="GO" id="GO:0019897">
    <property type="term" value="C:extrinsic component of plasma membrane"/>
    <property type="evidence" value="ECO:0007669"/>
    <property type="project" value="UniProtKB-UniRule"/>
</dbReference>
<evidence type="ECO:0000256" key="9">
    <source>
        <dbReference type="ARBA" id="ARBA00023211"/>
    </source>
</evidence>
<keyword evidence="8 10" id="KW-0472">Membrane</keyword>
<evidence type="ECO:0000256" key="7">
    <source>
        <dbReference type="ARBA" id="ARBA00023098"/>
    </source>
</evidence>
<keyword evidence="1 10" id="KW-1003">Cell membrane</keyword>
<dbReference type="NCBIfam" id="NF003743">
    <property type="entry name" value="PRK05340.1"/>
    <property type="match status" value="1"/>
</dbReference>
<evidence type="ECO:0000256" key="10">
    <source>
        <dbReference type="HAMAP-Rule" id="MF_00575"/>
    </source>
</evidence>
<evidence type="ECO:0000256" key="6">
    <source>
        <dbReference type="ARBA" id="ARBA00022801"/>
    </source>
</evidence>
<proteinExistence type="inferred from homology"/>
<keyword evidence="13" id="KW-1185">Reference proteome</keyword>
<comment type="subcellular location">
    <subcellularLocation>
        <location evidence="10">Cell inner membrane</location>
        <topology evidence="10">Peripheral membrane protein</topology>
        <orientation evidence="10">Cytoplasmic side</orientation>
    </subcellularLocation>
</comment>
<reference evidence="12 13" key="1">
    <citation type="submission" date="2016-12" db="EMBL/GenBank/DDBJ databases">
        <title>Draft genome sequences of strains Salinicola socius SMB35, Salinicola sp. MH3R3-1 and Chromohalobacter sp. SMB17 from the Verkhnekamsk potash mining region of Russia.</title>
        <authorList>
            <person name="Mavrodi D.V."/>
            <person name="Olsson B.E."/>
            <person name="Korsakova E.S."/>
            <person name="Pyankova A."/>
            <person name="Mavrodi O.V."/>
            <person name="Plotnikova E.G."/>
        </authorList>
    </citation>
    <scope>NUCLEOTIDE SEQUENCE [LARGE SCALE GENOMIC DNA]</scope>
    <source>
        <strain evidence="12 13">SMB35</strain>
    </source>
</reference>
<sequence>MQLLIADLHLHPSQPDIAKGFIDYLRGPARQASSLTILGDLFEAWIGDDYRGDFEQQIIAELRACAEAGTRLAFMHGNRDFLIGESFAADSGCALLDDPTVVELGGQRVLLLHGDSLCTRDEAYMAFRQQARNPAWQAQILAMPVEERLALAMKLREQSGEANTNKAEDIMDVTPDAVIELMQTHDVRIMIHGHTHRPAVHDLRVGEEAAKRYVIGDWRPGVGWQLRVEGDELTLESFAI</sequence>
<comment type="function">
    <text evidence="10">Hydrolyzes the pyrophosphate bond of UDP-2,3-diacylglucosamine to yield 2,3-diacylglucosamine 1-phosphate (lipid X) and UMP by catalyzing the attack of water at the alpha-P atom. Involved in the biosynthesis of lipid A, a phosphorylated glycolipid that anchors the lipopolysaccharide to the outer membrane of the cell.</text>
</comment>
<comment type="pathway">
    <text evidence="10">Glycolipid biosynthesis; lipid IV(A) biosynthesis; lipid IV(A) from (3R)-3-hydroxytetradecanoyl-[acyl-carrier-protein] and UDP-N-acetyl-alpha-D-glucosamine: step 4/6.</text>
</comment>
<keyword evidence="5 10" id="KW-0479">Metal-binding</keyword>
<keyword evidence="7 10" id="KW-0443">Lipid metabolism</keyword>
<dbReference type="InterPro" id="IPR004843">
    <property type="entry name" value="Calcineurin-like_PHP"/>
</dbReference>
<dbReference type="AlphaFoldDB" id="A0A1Q8SRZ5"/>
<protein>
    <recommendedName>
        <fullName evidence="10">UDP-2,3-diacylglucosamine hydrolase</fullName>
        <ecNumber evidence="10">3.6.1.54</ecNumber>
    </recommendedName>
    <alternativeName>
        <fullName evidence="10">UDP-2,3-diacylglucosamine diphosphatase</fullName>
    </alternativeName>
</protein>
<dbReference type="EMBL" id="MSDO01000013">
    <property type="protein sequence ID" value="OLO04193.1"/>
    <property type="molecule type" value="Genomic_DNA"/>
</dbReference>
<comment type="caution">
    <text evidence="12">The sequence shown here is derived from an EMBL/GenBank/DDBJ whole genome shotgun (WGS) entry which is preliminary data.</text>
</comment>
<dbReference type="Gene3D" id="3.60.21.10">
    <property type="match status" value="1"/>
</dbReference>
<feature type="binding site" evidence="10">
    <location>
        <position position="159"/>
    </location>
    <ligand>
        <name>substrate</name>
    </ligand>
</feature>
<keyword evidence="3 10" id="KW-0997">Cell inner membrane</keyword>
<evidence type="ECO:0000259" key="11">
    <source>
        <dbReference type="Pfam" id="PF00149"/>
    </source>
</evidence>
<dbReference type="Proteomes" id="UP000186878">
    <property type="component" value="Unassembled WGS sequence"/>
</dbReference>
<name>A0A1Q8SRZ5_9GAMM</name>
<evidence type="ECO:0000313" key="12">
    <source>
        <dbReference type="EMBL" id="OLO04193.1"/>
    </source>
</evidence>
<evidence type="ECO:0000256" key="1">
    <source>
        <dbReference type="ARBA" id="ARBA00022475"/>
    </source>
</evidence>
<dbReference type="PANTHER" id="PTHR34990:SF1">
    <property type="entry name" value="UDP-2,3-DIACYLGLUCOSAMINE HYDROLASE"/>
    <property type="match status" value="1"/>
</dbReference>
<evidence type="ECO:0000256" key="2">
    <source>
        <dbReference type="ARBA" id="ARBA00022516"/>
    </source>
</evidence>
<evidence type="ECO:0000256" key="4">
    <source>
        <dbReference type="ARBA" id="ARBA00022556"/>
    </source>
</evidence>
<dbReference type="HAMAP" id="MF_00575">
    <property type="entry name" value="LpxH"/>
    <property type="match status" value="1"/>
</dbReference>
<keyword evidence="9 10" id="KW-0464">Manganese</keyword>
<feature type="binding site" evidence="10">
    <location>
        <position position="78"/>
    </location>
    <ligand>
        <name>Mn(2+)</name>
        <dbReference type="ChEBI" id="CHEBI:29035"/>
        <label>2</label>
    </ligand>
</feature>
<dbReference type="GO" id="GO:0009245">
    <property type="term" value="P:lipid A biosynthetic process"/>
    <property type="evidence" value="ECO:0007669"/>
    <property type="project" value="UniProtKB-UniRule"/>
</dbReference>
<accession>A0A1Q8SRZ5</accession>
<feature type="binding site" evidence="10">
    <location>
        <position position="9"/>
    </location>
    <ligand>
        <name>Mn(2+)</name>
        <dbReference type="ChEBI" id="CHEBI:29035"/>
        <label>1</label>
    </ligand>
</feature>
<evidence type="ECO:0000256" key="5">
    <source>
        <dbReference type="ARBA" id="ARBA00022723"/>
    </source>
</evidence>
<feature type="binding site" evidence="10">
    <location>
        <position position="166"/>
    </location>
    <ligand>
        <name>substrate</name>
    </ligand>
</feature>
<dbReference type="SUPFAM" id="SSF56300">
    <property type="entry name" value="Metallo-dependent phosphatases"/>
    <property type="match status" value="1"/>
</dbReference>
<dbReference type="InterPro" id="IPR010138">
    <property type="entry name" value="UDP-diacylglucosamine_Hdrlase"/>
</dbReference>
<comment type="catalytic activity">
    <reaction evidence="10">
        <text>UDP-2-N,3-O-bis[(3R)-3-hydroxytetradecanoyl]-alpha-D-glucosamine + H2O = 2-N,3-O-bis[(3R)-3-hydroxytetradecanoyl]-alpha-D-glucosaminyl 1-phosphate + UMP + 2 H(+)</text>
        <dbReference type="Rhea" id="RHEA:25213"/>
        <dbReference type="ChEBI" id="CHEBI:15377"/>
        <dbReference type="ChEBI" id="CHEBI:15378"/>
        <dbReference type="ChEBI" id="CHEBI:57865"/>
        <dbReference type="ChEBI" id="CHEBI:57957"/>
        <dbReference type="ChEBI" id="CHEBI:78847"/>
        <dbReference type="EC" id="3.6.1.54"/>
    </reaction>
</comment>
<dbReference type="NCBIfam" id="TIGR01854">
    <property type="entry name" value="lipid_A_lpxH"/>
    <property type="match status" value="1"/>
</dbReference>
<evidence type="ECO:0000256" key="8">
    <source>
        <dbReference type="ARBA" id="ARBA00023136"/>
    </source>
</evidence>
<feature type="binding site" evidence="10">
    <location>
        <position position="40"/>
    </location>
    <ligand>
        <name>Mn(2+)</name>
        <dbReference type="ChEBI" id="CHEBI:29035"/>
        <label>2</label>
    </ligand>
</feature>
<dbReference type="Pfam" id="PF00149">
    <property type="entry name" value="Metallophos"/>
    <property type="match status" value="1"/>
</dbReference>
<keyword evidence="2 10" id="KW-0444">Lipid biosynthesis</keyword>
<dbReference type="RefSeq" id="WP_075570175.1">
    <property type="nucleotide sequence ID" value="NZ_MSDO01000013.1"/>
</dbReference>
<keyword evidence="4 10" id="KW-0441">Lipid A biosynthesis</keyword>
<dbReference type="STRING" id="404433.BTW07_10730"/>
<feature type="domain" description="Calcineurin-like phosphoesterase" evidence="11">
    <location>
        <begin position="3"/>
        <end position="198"/>
    </location>
</feature>
<keyword evidence="6 10" id="KW-0378">Hydrolase</keyword>
<gene>
    <name evidence="10" type="primary">lpxH</name>
    <name evidence="12" type="ORF">BTW07_10730</name>
</gene>
<evidence type="ECO:0000256" key="3">
    <source>
        <dbReference type="ARBA" id="ARBA00022519"/>
    </source>
</evidence>
<dbReference type="EC" id="3.6.1.54" evidence="10"/>
<organism evidence="12 13">
    <name type="scientific">Salinicola socius</name>
    <dbReference type="NCBI Taxonomy" id="404433"/>
    <lineage>
        <taxon>Bacteria</taxon>
        <taxon>Pseudomonadati</taxon>
        <taxon>Pseudomonadota</taxon>
        <taxon>Gammaproteobacteria</taxon>
        <taxon>Oceanospirillales</taxon>
        <taxon>Halomonadaceae</taxon>
        <taxon>Salinicola</taxon>
    </lineage>
</organism>
<comment type="cofactor">
    <cofactor evidence="10">
        <name>Mn(2+)</name>
        <dbReference type="ChEBI" id="CHEBI:29035"/>
    </cofactor>
    <text evidence="10">Binds 2 Mn(2+) ions per subunit in a binuclear metal center.</text>
</comment>
<feature type="binding site" evidence="10">
    <location>
        <position position="113"/>
    </location>
    <ligand>
        <name>Mn(2+)</name>
        <dbReference type="ChEBI" id="CHEBI:29035"/>
        <label>2</label>
    </ligand>
</feature>
<dbReference type="OrthoDB" id="9783283at2"/>
<feature type="binding site" evidence="10">
    <location>
        <position position="40"/>
    </location>
    <ligand>
        <name>Mn(2+)</name>
        <dbReference type="ChEBI" id="CHEBI:29035"/>
        <label>1</label>
    </ligand>
</feature>
<dbReference type="InterPro" id="IPR043461">
    <property type="entry name" value="LpxH-like"/>
</dbReference>